<evidence type="ECO:0000313" key="3">
    <source>
        <dbReference type="Proteomes" id="UP000198900"/>
    </source>
</evidence>
<keyword evidence="3" id="KW-1185">Reference proteome</keyword>
<dbReference type="Proteomes" id="UP000198900">
    <property type="component" value="Unassembled WGS sequence"/>
</dbReference>
<dbReference type="PANTHER" id="PTHR10948:SF23">
    <property type="entry name" value="TRANSPOSASE INSI FOR INSERTION SEQUENCE ELEMENT IS30A-RELATED"/>
    <property type="match status" value="1"/>
</dbReference>
<accession>A0A7Z7BHT8</accession>
<dbReference type="PROSITE" id="PS50994">
    <property type="entry name" value="INTEGRASE"/>
    <property type="match status" value="1"/>
</dbReference>
<name>A0A7Z7BHT8_9BURK</name>
<proteinExistence type="predicted"/>
<reference evidence="2" key="1">
    <citation type="submission" date="2016-10" db="EMBL/GenBank/DDBJ databases">
        <authorList>
            <person name="Varghese N."/>
            <person name="Submissions S."/>
        </authorList>
    </citation>
    <scope>NUCLEOTIDE SEQUENCE [LARGE SCALE GENOMIC DNA]</scope>
    <source>
        <strain evidence="2">YR281</strain>
    </source>
</reference>
<dbReference type="SUPFAM" id="SSF53098">
    <property type="entry name" value="Ribonuclease H-like"/>
    <property type="match status" value="1"/>
</dbReference>
<dbReference type="InterPro" id="IPR053392">
    <property type="entry name" value="Transposase_IS30-like"/>
</dbReference>
<sequence length="196" mass="21895">MSGETNPDRVADRVRQPEANKRLIPGQWVGDLIMGAGKRSAVLTLIDRSTLFLLLIKIDVSTAQAEFDALSAAFAPLPEDLRQTMTYDQGRRMTSHKMVAETTETRNHFCNPHNSSQRGIWESSHGLLRRYQIKGTDLSVFSQHELDAIAIQLNLSPRKTLNWQSPAQVFAEECAKRDIQLDNDVALGVSNGLHSI</sequence>
<dbReference type="PANTHER" id="PTHR10948">
    <property type="entry name" value="TRANSPOSASE"/>
    <property type="match status" value="1"/>
</dbReference>
<dbReference type="GO" id="GO:0004803">
    <property type="term" value="F:transposase activity"/>
    <property type="evidence" value="ECO:0007669"/>
    <property type="project" value="TreeGrafter"/>
</dbReference>
<dbReference type="GO" id="GO:0005829">
    <property type="term" value="C:cytosol"/>
    <property type="evidence" value="ECO:0007669"/>
    <property type="project" value="TreeGrafter"/>
</dbReference>
<dbReference type="Gene3D" id="3.30.420.10">
    <property type="entry name" value="Ribonuclease H-like superfamily/Ribonuclease H"/>
    <property type="match status" value="1"/>
</dbReference>
<organism evidence="2 3">
    <name type="scientific">Paraburkholderia steynii</name>
    <dbReference type="NCBI Taxonomy" id="1245441"/>
    <lineage>
        <taxon>Bacteria</taxon>
        <taxon>Pseudomonadati</taxon>
        <taxon>Pseudomonadota</taxon>
        <taxon>Betaproteobacteria</taxon>
        <taxon>Burkholderiales</taxon>
        <taxon>Burkholderiaceae</taxon>
        <taxon>Paraburkholderia</taxon>
    </lineage>
</organism>
<comment type="caution">
    <text evidence="2">The sequence shown here is derived from an EMBL/GenBank/DDBJ whole genome shotgun (WGS) entry which is preliminary data.</text>
</comment>
<dbReference type="InterPro" id="IPR051917">
    <property type="entry name" value="Transposase-Integrase"/>
</dbReference>
<feature type="domain" description="Integrase catalytic" evidence="1">
    <location>
        <begin position="21"/>
        <end position="174"/>
    </location>
</feature>
<gene>
    <name evidence="2" type="ORF">SAMN04487926_14043</name>
</gene>
<dbReference type="InterPro" id="IPR001584">
    <property type="entry name" value="Integrase_cat-core"/>
</dbReference>
<dbReference type="GO" id="GO:0032196">
    <property type="term" value="P:transposition"/>
    <property type="evidence" value="ECO:0007669"/>
    <property type="project" value="TreeGrafter"/>
</dbReference>
<dbReference type="GO" id="GO:0015074">
    <property type="term" value="P:DNA integration"/>
    <property type="evidence" value="ECO:0007669"/>
    <property type="project" value="InterPro"/>
</dbReference>
<dbReference type="Pfam" id="PF00665">
    <property type="entry name" value="rve"/>
    <property type="match status" value="1"/>
</dbReference>
<dbReference type="AlphaFoldDB" id="A0A7Z7BHT8"/>
<evidence type="ECO:0000313" key="2">
    <source>
        <dbReference type="EMBL" id="SDJ27174.1"/>
    </source>
</evidence>
<dbReference type="NCBIfam" id="NF033563">
    <property type="entry name" value="transpos_IS30"/>
    <property type="match status" value="1"/>
</dbReference>
<dbReference type="InterPro" id="IPR036397">
    <property type="entry name" value="RNaseH_sf"/>
</dbReference>
<protein>
    <submittedName>
        <fullName evidence="2">Integrase core domain-containing protein</fullName>
    </submittedName>
</protein>
<dbReference type="GO" id="GO:0003676">
    <property type="term" value="F:nucleic acid binding"/>
    <property type="evidence" value="ECO:0007669"/>
    <property type="project" value="InterPro"/>
</dbReference>
<evidence type="ECO:0000259" key="1">
    <source>
        <dbReference type="PROSITE" id="PS50994"/>
    </source>
</evidence>
<dbReference type="EMBL" id="FNDI01000040">
    <property type="protein sequence ID" value="SDJ27174.1"/>
    <property type="molecule type" value="Genomic_DNA"/>
</dbReference>
<dbReference type="InterPro" id="IPR012337">
    <property type="entry name" value="RNaseH-like_sf"/>
</dbReference>